<dbReference type="AlphaFoldDB" id="A0A6J5ZL68"/>
<sequence>MTSNLEQAFCGQRAYCAIARTSSVLQPVKIKNSLFANKKTPLWHMCAMELLPLLERCSADSQFQVPVVSVVQRKLRIFANVVVEMLHLAHFRMSNSPDCQNSCVQSNVFLTRLADYMRLDYSMPKASSLCYAKTSVDTTRLTK</sequence>
<proteinExistence type="predicted"/>
<evidence type="ECO:0000313" key="1">
    <source>
        <dbReference type="EMBL" id="CAB4343105.1"/>
    </source>
</evidence>
<name>A0A6J5ZL68_9ZZZZ</name>
<gene>
    <name evidence="1" type="ORF">UFOPK3770_01145</name>
</gene>
<organism evidence="1">
    <name type="scientific">freshwater metagenome</name>
    <dbReference type="NCBI Taxonomy" id="449393"/>
    <lineage>
        <taxon>unclassified sequences</taxon>
        <taxon>metagenomes</taxon>
        <taxon>ecological metagenomes</taxon>
    </lineage>
</organism>
<dbReference type="EMBL" id="CAESAJ010000155">
    <property type="protein sequence ID" value="CAB4343105.1"/>
    <property type="molecule type" value="Genomic_DNA"/>
</dbReference>
<accession>A0A6J5ZL68</accession>
<protein>
    <submittedName>
        <fullName evidence="1">Unannotated protein</fullName>
    </submittedName>
</protein>
<reference evidence="1" key="1">
    <citation type="submission" date="2020-05" db="EMBL/GenBank/DDBJ databases">
        <authorList>
            <person name="Chiriac C."/>
            <person name="Salcher M."/>
            <person name="Ghai R."/>
            <person name="Kavagutti S V."/>
        </authorList>
    </citation>
    <scope>NUCLEOTIDE SEQUENCE</scope>
</reference>